<evidence type="ECO:0000313" key="2">
    <source>
        <dbReference type="EMBL" id="SEE98658.1"/>
    </source>
</evidence>
<dbReference type="Proteomes" id="UP000199220">
    <property type="component" value="Unassembled WGS sequence"/>
</dbReference>
<proteinExistence type="predicted"/>
<dbReference type="Pfam" id="PF14305">
    <property type="entry name" value="ATPgrasp_TupA"/>
    <property type="match status" value="1"/>
</dbReference>
<reference evidence="3" key="1">
    <citation type="submission" date="2016-10" db="EMBL/GenBank/DDBJ databases">
        <authorList>
            <person name="Varghese N."/>
            <person name="Submissions S."/>
        </authorList>
    </citation>
    <scope>NUCLEOTIDE SEQUENCE [LARGE SCALE GENOMIC DNA]</scope>
    <source>
        <strain evidence="3">DSM 21368</strain>
    </source>
</reference>
<sequence>MIMRTWRQRAILAVMVTSGLLGVTASIFDWPRTTLAVLVVLATVIAVIGFESRIRQRQLRSRAGRLQASVRRVEIAQDRRLEEAVRERVLAEQERDAARAELSRWDDVNRVSYRQSIRQYLRVVRAENDMQPAVRTSARLLRFKLRNLEFAASHGIGVPDVYRVWPDLTSMELNDLPDRFVLKADGGDSATAVLPLQRIGADSYQLVGQERVFTTAELRLRLAQRSARAQPPFFAEELLVGTDGRAIPNDLKCYMFYGHVGHVLVRRVGRHGVPSTNRLKFVDEHGQEFGRVAEGRRHSRILELPHAWSDTIEAARHLSRAVGLPFCRVDLYETTRGIVLGEITRAPSGGNERFVEHHDEMLGRRWVGAQARLEIDLASGRPAGALFGPHADLHLYPELEGAHPAGSATRAMVDCATWCGEHTSQ</sequence>
<dbReference type="AlphaFoldDB" id="A0A1H5NDB6"/>
<keyword evidence="1" id="KW-0812">Transmembrane</keyword>
<gene>
    <name evidence="2" type="ORF">SAMN04488554_4134</name>
</gene>
<keyword evidence="1" id="KW-0472">Membrane</keyword>
<keyword evidence="3" id="KW-1185">Reference proteome</keyword>
<dbReference type="STRING" id="648782.SAMN04488554_4134"/>
<accession>A0A1H5NDB6</accession>
<dbReference type="EMBL" id="FNTX01000002">
    <property type="protein sequence ID" value="SEE98658.1"/>
    <property type="molecule type" value="Genomic_DNA"/>
</dbReference>
<keyword evidence="1" id="KW-1133">Transmembrane helix</keyword>
<evidence type="ECO:0000313" key="3">
    <source>
        <dbReference type="Proteomes" id="UP000199220"/>
    </source>
</evidence>
<organism evidence="2 3">
    <name type="scientific">Ruania alba</name>
    <dbReference type="NCBI Taxonomy" id="648782"/>
    <lineage>
        <taxon>Bacteria</taxon>
        <taxon>Bacillati</taxon>
        <taxon>Actinomycetota</taxon>
        <taxon>Actinomycetes</taxon>
        <taxon>Micrococcales</taxon>
        <taxon>Ruaniaceae</taxon>
        <taxon>Ruania</taxon>
    </lineage>
</organism>
<dbReference type="OrthoDB" id="9791827at2"/>
<protein>
    <submittedName>
        <fullName evidence="2">TupA-like ATPgrasp</fullName>
    </submittedName>
</protein>
<feature type="transmembrane region" description="Helical" evidence="1">
    <location>
        <begin position="35"/>
        <end position="52"/>
    </location>
</feature>
<dbReference type="InterPro" id="IPR029465">
    <property type="entry name" value="ATPgrasp_TupA"/>
</dbReference>
<name>A0A1H5NDB6_9MICO</name>
<evidence type="ECO:0000256" key="1">
    <source>
        <dbReference type="SAM" id="Phobius"/>
    </source>
</evidence>